<proteinExistence type="predicted"/>
<accession>A0ABR7A9V2</accession>
<dbReference type="PANTHER" id="PTHR35566:SF6">
    <property type="entry name" value="CYTOPLASMIC PROTEIN"/>
    <property type="match status" value="1"/>
</dbReference>
<sequence length="447" mass="49789">MTWTNKVTWSEGLFLRPQLFQQQERYLENFAHKRTAPLSPFFWGFGHLQIDTESLKLGKLVLASASGVFPDGTPFDIPGETQPPAPLTLLPEHLEQTLYLALSIRTPNTEETSFESNSKTCARFGVFEVALRDANSEGQGEKPVQLSRLRLMLVPQKELTSAWMGLPLARLTTLRSDGGAELSSALIPPVNRYGASELLTQWISQIHGTAFQRAESLAKRLCGSAGSGATQAAEVSDFLLLQILNRYEPLLAHLLKVKESNPEQAYTMLRSMNGELSTYIRTQSRRPNRVPDYDHVRPYEVFKPLVEDTRELLNNLLVRSAQSLSLTEKGHGMYLVSLDPADLQAFSNLVLAVAANIPGDQLAQNFVAHAKLAAADRLPELVRMHLPGITLRVLPVPPRQIPFNSGYVYFQVEPVGTHWEHMQKHGGIGLHVAASFPGLRMELWGIR</sequence>
<reference evidence="1 2" key="1">
    <citation type="submission" date="2020-08" db="EMBL/GenBank/DDBJ databases">
        <title>Novel species isolated from subtropical streams in China.</title>
        <authorList>
            <person name="Lu H."/>
        </authorList>
    </citation>
    <scope>NUCLEOTIDE SEQUENCE [LARGE SCALE GENOMIC DNA]</scope>
    <source>
        <strain evidence="1 2">CY22W</strain>
    </source>
</reference>
<dbReference type="RefSeq" id="WP_186905218.1">
    <property type="nucleotide sequence ID" value="NZ_JACOGD010000015.1"/>
</dbReference>
<protein>
    <submittedName>
        <fullName evidence="1">Type VI secretion system baseplate subunit TssK</fullName>
    </submittedName>
</protein>
<dbReference type="Pfam" id="PF05936">
    <property type="entry name" value="T6SS_VasE"/>
    <property type="match status" value="1"/>
</dbReference>
<dbReference type="Proteomes" id="UP000654304">
    <property type="component" value="Unassembled WGS sequence"/>
</dbReference>
<name>A0ABR7A9V2_9BURK</name>
<keyword evidence="2" id="KW-1185">Reference proteome</keyword>
<dbReference type="PANTHER" id="PTHR35566">
    <property type="entry name" value="BLR3599 PROTEIN"/>
    <property type="match status" value="1"/>
</dbReference>
<organism evidence="1 2">
    <name type="scientific">Undibacterium curvum</name>
    <dbReference type="NCBI Taxonomy" id="2762294"/>
    <lineage>
        <taxon>Bacteria</taxon>
        <taxon>Pseudomonadati</taxon>
        <taxon>Pseudomonadota</taxon>
        <taxon>Betaproteobacteria</taxon>
        <taxon>Burkholderiales</taxon>
        <taxon>Oxalobacteraceae</taxon>
        <taxon>Undibacterium</taxon>
    </lineage>
</organism>
<dbReference type="NCBIfam" id="TIGR03353">
    <property type="entry name" value="VI_chp_4"/>
    <property type="match status" value="1"/>
</dbReference>
<dbReference type="InterPro" id="IPR010263">
    <property type="entry name" value="T6SS_TssK"/>
</dbReference>
<evidence type="ECO:0000313" key="2">
    <source>
        <dbReference type="Proteomes" id="UP000654304"/>
    </source>
</evidence>
<comment type="caution">
    <text evidence="1">The sequence shown here is derived from an EMBL/GenBank/DDBJ whole genome shotgun (WGS) entry which is preliminary data.</text>
</comment>
<dbReference type="EMBL" id="JACOGD010000015">
    <property type="protein sequence ID" value="MBC3933662.1"/>
    <property type="molecule type" value="Genomic_DNA"/>
</dbReference>
<evidence type="ECO:0000313" key="1">
    <source>
        <dbReference type="EMBL" id="MBC3933662.1"/>
    </source>
</evidence>
<gene>
    <name evidence="1" type="primary">tssK</name>
    <name evidence="1" type="ORF">H8K43_18455</name>
</gene>